<accession>A0A6M3LEW0</accession>
<sequence length="235" mass="26845">MAARYYKYNGKKLPSVTTITGQLDKPGLTYWAAGCACDFILNEIEENKYTGQEGPPGPRLIDANLLYPIIETARKNFRKVSSQALDIGSAVHNAIEHYLKTGQEPQAPSNQVLSAFLAFLEWLDKWETWETLYTEHTLYADRFAGMTDWIVRLNGKLTLIDFKTSKQPSNNKSYPEWGYQTAAYRSCHEGVEANAILRLDKESGIPSYYDLSSTYEHDVKVFNVLTDLYYLTHKF</sequence>
<reference evidence="1" key="1">
    <citation type="submission" date="2020-03" db="EMBL/GenBank/DDBJ databases">
        <title>The deep terrestrial virosphere.</title>
        <authorList>
            <person name="Holmfeldt K."/>
            <person name="Nilsson E."/>
            <person name="Simone D."/>
            <person name="Lopez-Fernandez M."/>
            <person name="Wu X."/>
            <person name="de Brujin I."/>
            <person name="Lundin D."/>
            <person name="Andersson A."/>
            <person name="Bertilsson S."/>
            <person name="Dopson M."/>
        </authorList>
    </citation>
    <scope>NUCLEOTIDE SEQUENCE</scope>
    <source>
        <strain evidence="1">MM415B03321</strain>
    </source>
</reference>
<name>A0A6M3LEW0_9ZZZZ</name>
<organism evidence="1">
    <name type="scientific">viral metagenome</name>
    <dbReference type="NCBI Taxonomy" id="1070528"/>
    <lineage>
        <taxon>unclassified sequences</taxon>
        <taxon>metagenomes</taxon>
        <taxon>organismal metagenomes</taxon>
    </lineage>
</organism>
<dbReference type="Gene3D" id="3.90.320.10">
    <property type="match status" value="1"/>
</dbReference>
<proteinExistence type="predicted"/>
<dbReference type="AlphaFoldDB" id="A0A6M3LEW0"/>
<dbReference type="PANTHER" id="PTHR31340">
    <property type="entry name" value="MITOCHONDRIAL GENOME MAINTENANCE EXONUCLEASE 1"/>
    <property type="match status" value="1"/>
</dbReference>
<dbReference type="EMBL" id="MT142997">
    <property type="protein sequence ID" value="QJA91568.1"/>
    <property type="molecule type" value="Genomic_DNA"/>
</dbReference>
<dbReference type="InterPro" id="IPR011604">
    <property type="entry name" value="PDDEXK-like_dom_sf"/>
</dbReference>
<dbReference type="PANTHER" id="PTHR31340:SF3">
    <property type="entry name" value="MITOCHONDRIAL GENOME MAINTENANCE EXONUCLEASE 1"/>
    <property type="match status" value="1"/>
</dbReference>
<evidence type="ECO:0000313" key="1">
    <source>
        <dbReference type="EMBL" id="QJA91568.1"/>
    </source>
</evidence>
<protein>
    <submittedName>
        <fullName evidence="1">Putative PD-(D/E)XK nuclease superfamily protein</fullName>
    </submittedName>
</protein>
<gene>
    <name evidence="1" type="ORF">MM415B03321_0002</name>
</gene>